<dbReference type="InterPro" id="IPR002491">
    <property type="entry name" value="ABC_transptr_periplasmic_BD"/>
</dbReference>
<dbReference type="PROSITE" id="PS50983">
    <property type="entry name" value="FE_B12_PBP"/>
    <property type="match status" value="1"/>
</dbReference>
<dbReference type="EMBL" id="JACRTB010000038">
    <property type="protein sequence ID" value="MBC8577605.1"/>
    <property type="molecule type" value="Genomic_DNA"/>
</dbReference>
<dbReference type="SUPFAM" id="SSF53807">
    <property type="entry name" value="Helical backbone' metal receptor"/>
    <property type="match status" value="1"/>
</dbReference>
<dbReference type="InterPro" id="IPR050902">
    <property type="entry name" value="ABC_Transporter_SBP"/>
</dbReference>
<protein>
    <submittedName>
        <fullName evidence="6">ABC transporter substrate-binding protein</fullName>
    </submittedName>
</protein>
<feature type="domain" description="Fe/B12 periplasmic-binding" evidence="5">
    <location>
        <begin position="47"/>
        <end position="301"/>
    </location>
</feature>
<name>A0ABR7NML3_9FIRM</name>
<proteinExistence type="inferred from homology"/>
<evidence type="ECO:0000313" key="7">
    <source>
        <dbReference type="Proteomes" id="UP000658131"/>
    </source>
</evidence>
<feature type="chain" id="PRO_5047130430" evidence="4">
    <location>
        <begin position="23"/>
        <end position="331"/>
    </location>
</feature>
<dbReference type="PANTHER" id="PTHR30535">
    <property type="entry name" value="VITAMIN B12-BINDING PROTEIN"/>
    <property type="match status" value="1"/>
</dbReference>
<feature type="signal peptide" evidence="4">
    <location>
        <begin position="1"/>
        <end position="22"/>
    </location>
</feature>
<evidence type="ECO:0000256" key="2">
    <source>
        <dbReference type="ARBA" id="ARBA00022729"/>
    </source>
</evidence>
<keyword evidence="2 4" id="KW-0732">Signal</keyword>
<dbReference type="InterPro" id="IPR054828">
    <property type="entry name" value="Vit_B12_bind_prot"/>
</dbReference>
<evidence type="ECO:0000313" key="6">
    <source>
        <dbReference type="EMBL" id="MBC8577605.1"/>
    </source>
</evidence>
<evidence type="ECO:0000256" key="1">
    <source>
        <dbReference type="ARBA" id="ARBA00008814"/>
    </source>
</evidence>
<keyword evidence="7" id="KW-1185">Reference proteome</keyword>
<dbReference type="RefSeq" id="WP_262400994.1">
    <property type="nucleotide sequence ID" value="NZ_JACRTB010000038.1"/>
</dbReference>
<dbReference type="Gene3D" id="3.40.50.1980">
    <property type="entry name" value="Nitrogenase molybdenum iron protein domain"/>
    <property type="match status" value="2"/>
</dbReference>
<comment type="similarity">
    <text evidence="1">Belongs to the bacterial solute-binding protein 8 family.</text>
</comment>
<sequence length="331" mass="36116">MRQRFRVLLPLLLLLCAFGCQKAPEQQADPRWPVTVREAVIEKIPRRVVTLSPAATDMVVELGYGGRLAGVSDYCETPGALGEPKRCGTALLPDTGAILALSPDLVIASASLPQETAGALSEAGIPLLVIRRADTLDGIIGNYRAIATAMQGEEQGARAAEQLEYFANATLSYLSETVSPALSEGTSAVYLRQMPFVIATGDTLEGKWLSSLGFVNQAESFAGWDYPLSAEPDLNPNYIFCDTSISLADLQGSDYYRRTSAVTNLRVYPLNGLLLERQSPRMFLEWEAVMEAAFPEAFASSQKPSVVLPMEPPPPPEPEEKSWWEKLFNRS</sequence>
<accession>A0ABR7NML3</accession>
<feature type="compositionally biased region" description="Basic and acidic residues" evidence="3">
    <location>
        <begin position="318"/>
        <end position="331"/>
    </location>
</feature>
<dbReference type="Pfam" id="PF01497">
    <property type="entry name" value="Peripla_BP_2"/>
    <property type="match status" value="1"/>
</dbReference>
<reference evidence="6 7" key="1">
    <citation type="submission" date="2020-08" db="EMBL/GenBank/DDBJ databases">
        <title>Genome public.</title>
        <authorList>
            <person name="Liu C."/>
            <person name="Sun Q."/>
        </authorList>
    </citation>
    <scope>NUCLEOTIDE SEQUENCE [LARGE SCALE GENOMIC DNA]</scope>
    <source>
        <strain evidence="6 7">BX1</strain>
    </source>
</reference>
<evidence type="ECO:0000256" key="3">
    <source>
        <dbReference type="SAM" id="MobiDB-lite"/>
    </source>
</evidence>
<organism evidence="6 7">
    <name type="scientific">Yanshouia hominis</name>
    <dbReference type="NCBI Taxonomy" id="2763673"/>
    <lineage>
        <taxon>Bacteria</taxon>
        <taxon>Bacillati</taxon>
        <taxon>Bacillota</taxon>
        <taxon>Clostridia</taxon>
        <taxon>Eubacteriales</taxon>
        <taxon>Oscillospiraceae</taxon>
        <taxon>Yanshouia</taxon>
    </lineage>
</organism>
<dbReference type="NCBIfam" id="NF038402">
    <property type="entry name" value="TroA_like"/>
    <property type="match status" value="1"/>
</dbReference>
<dbReference type="PANTHER" id="PTHR30535:SF34">
    <property type="entry name" value="MOLYBDATE-BINDING PROTEIN MOLA"/>
    <property type="match status" value="1"/>
</dbReference>
<evidence type="ECO:0000259" key="5">
    <source>
        <dbReference type="PROSITE" id="PS50983"/>
    </source>
</evidence>
<dbReference type="Proteomes" id="UP000658131">
    <property type="component" value="Unassembled WGS sequence"/>
</dbReference>
<comment type="caution">
    <text evidence="6">The sequence shown here is derived from an EMBL/GenBank/DDBJ whole genome shotgun (WGS) entry which is preliminary data.</text>
</comment>
<feature type="region of interest" description="Disordered" evidence="3">
    <location>
        <begin position="305"/>
        <end position="331"/>
    </location>
</feature>
<evidence type="ECO:0000256" key="4">
    <source>
        <dbReference type="SAM" id="SignalP"/>
    </source>
</evidence>
<gene>
    <name evidence="6" type="ORF">H8717_14485</name>
</gene>